<accession>B4D179</accession>
<dbReference type="NCBIfam" id="TIGR04256">
    <property type="entry name" value="GxxExxY"/>
    <property type="match status" value="1"/>
</dbReference>
<dbReference type="InParanoid" id="B4D179"/>
<sequence length="139" mass="15726">MHENDISREIIGAAIEVHREVGPGILEKPYEEAMCHELHLRHLPFVRQTAVPFVYKGVRLSVDLRTDLIVAGKVIVDLKAKDQITAVDKLKVLTYLRLLNLRLGLLINFHVAVLKDGIYRVVNNLAPRNEPPDTPNLHS</sequence>
<dbReference type="RefSeq" id="WP_006980005.1">
    <property type="nucleotide sequence ID" value="NZ_ABVL01000006.1"/>
</dbReference>
<evidence type="ECO:0000313" key="2">
    <source>
        <dbReference type="Proteomes" id="UP000005824"/>
    </source>
</evidence>
<dbReference type="Pfam" id="PF13366">
    <property type="entry name" value="PDDEXK_3"/>
    <property type="match status" value="1"/>
</dbReference>
<reference evidence="1 2" key="1">
    <citation type="journal article" date="2011" name="J. Bacteriol.">
        <title>Genome sequence of Chthoniobacter flavus Ellin428, an aerobic heterotrophic soil bacterium.</title>
        <authorList>
            <person name="Kant R."/>
            <person name="van Passel M.W."/>
            <person name="Palva A."/>
            <person name="Lucas S."/>
            <person name="Lapidus A."/>
            <person name="Glavina Del Rio T."/>
            <person name="Dalin E."/>
            <person name="Tice H."/>
            <person name="Bruce D."/>
            <person name="Goodwin L."/>
            <person name="Pitluck S."/>
            <person name="Larimer F.W."/>
            <person name="Land M.L."/>
            <person name="Hauser L."/>
            <person name="Sangwan P."/>
            <person name="de Vos W.M."/>
            <person name="Janssen P.H."/>
            <person name="Smidt H."/>
        </authorList>
    </citation>
    <scope>NUCLEOTIDE SEQUENCE [LARGE SCALE GENOMIC DNA]</scope>
    <source>
        <strain evidence="1 2">Ellin428</strain>
    </source>
</reference>
<dbReference type="AlphaFoldDB" id="B4D179"/>
<dbReference type="EMBL" id="ABVL01000006">
    <property type="protein sequence ID" value="EDY20091.1"/>
    <property type="molecule type" value="Genomic_DNA"/>
</dbReference>
<dbReference type="STRING" id="497964.CfE428DRAFT_2680"/>
<dbReference type="eggNOG" id="COG0614">
    <property type="taxonomic scope" value="Bacteria"/>
</dbReference>
<evidence type="ECO:0000313" key="1">
    <source>
        <dbReference type="EMBL" id="EDY20091.1"/>
    </source>
</evidence>
<proteinExistence type="predicted"/>
<comment type="caution">
    <text evidence="1">The sequence shown here is derived from an EMBL/GenBank/DDBJ whole genome shotgun (WGS) entry which is preliminary data.</text>
</comment>
<dbReference type="InterPro" id="IPR026350">
    <property type="entry name" value="GxxExxY"/>
</dbReference>
<gene>
    <name evidence="1" type="ORF">CfE428DRAFT_2680</name>
</gene>
<evidence type="ECO:0008006" key="3">
    <source>
        <dbReference type="Google" id="ProtNLM"/>
    </source>
</evidence>
<name>B4D179_9BACT</name>
<keyword evidence="2" id="KW-1185">Reference proteome</keyword>
<protein>
    <recommendedName>
        <fullName evidence="3">GxxExxY protein</fullName>
    </recommendedName>
</protein>
<dbReference type="Proteomes" id="UP000005824">
    <property type="component" value="Unassembled WGS sequence"/>
</dbReference>
<organism evidence="1 2">
    <name type="scientific">Chthoniobacter flavus Ellin428</name>
    <dbReference type="NCBI Taxonomy" id="497964"/>
    <lineage>
        <taxon>Bacteria</taxon>
        <taxon>Pseudomonadati</taxon>
        <taxon>Verrucomicrobiota</taxon>
        <taxon>Spartobacteria</taxon>
        <taxon>Chthoniobacterales</taxon>
        <taxon>Chthoniobacteraceae</taxon>
        <taxon>Chthoniobacter</taxon>
    </lineage>
</organism>